<sequence length="690" mass="77178">MKSLDESDVGILCYISRLPGFRGILKQRYSDFIVNEVDLEGKVVRLTSLVAPPELVDEKEVKVSDEPNKSYDAEIQSFRAVAGDSDADMLKTFIDKIGPGVEVNIEPIVLSPSSDKSHRTAVHNFFKERLKFLVTDTVDGPDTTSKCIRVRLNMGNTHGRDGSKKRKNRDDKPYDSRGSESWPESLGKFLRFHLHKENKDTQEALGVIGKMLGIQPRSFGFAGTKDKRSVSTQRVTVFKQRASRLAALNERLIGIKLGDFCHVNEGLVLGQLHGNRFTITLRGVVAESEDIIKESVNALTKQGFINYFGLQRFGSSSVPTHLIGATLLRGEWKAAVDLILDPREGEKEAIRRVREYYKETGDIEGTLRQLPRHLVAEKAIMQCLRKSPGNHLQALKAIPRTLRMMYVHSYQSYLWNHAASMRIEKYGVDQVVLGDLVYWKEQCAGKEIGTAYSEREDGSSNDTQNPDHLDEISETDMPEETISFVKAVTEEDLSAGTYNVDDVVLPLPGSRVIYPKNDIGEVYHDLAKKDSINLLESAHSIKEFSITSMTGGYRRVFQKLKDFEWEMLTYRDGNVPLAETDFDVIVKSRSAEQANLGNGKGRHEDAIDNEEQSVSFPGSLKDSSKDNEGGSDRTGFVQTEISDGSRSDNQETQTALKLSFTLPASCYATMAIRELLKTSTSVAFHKTLNT</sequence>
<protein>
    <submittedName>
        <fullName evidence="1">Uncharacterized protein</fullName>
    </submittedName>
</protein>
<dbReference type="EMBL" id="CM044702">
    <property type="protein sequence ID" value="KAI5676737.1"/>
    <property type="molecule type" value="Genomic_DNA"/>
</dbReference>
<keyword evidence="2" id="KW-1185">Reference proteome</keyword>
<proteinExistence type="predicted"/>
<dbReference type="Proteomes" id="UP001060085">
    <property type="component" value="Linkage Group LG02"/>
</dbReference>
<name>A0ACC0BVW7_CATRO</name>
<evidence type="ECO:0000313" key="1">
    <source>
        <dbReference type="EMBL" id="KAI5676737.1"/>
    </source>
</evidence>
<reference evidence="2" key="1">
    <citation type="journal article" date="2023" name="Nat. Plants">
        <title>Single-cell RNA sequencing provides a high-resolution roadmap for understanding the multicellular compartmentation of specialized metabolism.</title>
        <authorList>
            <person name="Sun S."/>
            <person name="Shen X."/>
            <person name="Li Y."/>
            <person name="Li Y."/>
            <person name="Wang S."/>
            <person name="Li R."/>
            <person name="Zhang H."/>
            <person name="Shen G."/>
            <person name="Guo B."/>
            <person name="Wei J."/>
            <person name="Xu J."/>
            <person name="St-Pierre B."/>
            <person name="Chen S."/>
            <person name="Sun C."/>
        </authorList>
    </citation>
    <scope>NUCLEOTIDE SEQUENCE [LARGE SCALE GENOMIC DNA]</scope>
</reference>
<comment type="caution">
    <text evidence="1">The sequence shown here is derived from an EMBL/GenBank/DDBJ whole genome shotgun (WGS) entry which is preliminary data.</text>
</comment>
<organism evidence="1 2">
    <name type="scientific">Catharanthus roseus</name>
    <name type="common">Madagascar periwinkle</name>
    <name type="synonym">Vinca rosea</name>
    <dbReference type="NCBI Taxonomy" id="4058"/>
    <lineage>
        <taxon>Eukaryota</taxon>
        <taxon>Viridiplantae</taxon>
        <taxon>Streptophyta</taxon>
        <taxon>Embryophyta</taxon>
        <taxon>Tracheophyta</taxon>
        <taxon>Spermatophyta</taxon>
        <taxon>Magnoliopsida</taxon>
        <taxon>eudicotyledons</taxon>
        <taxon>Gunneridae</taxon>
        <taxon>Pentapetalae</taxon>
        <taxon>asterids</taxon>
        <taxon>lamiids</taxon>
        <taxon>Gentianales</taxon>
        <taxon>Apocynaceae</taxon>
        <taxon>Rauvolfioideae</taxon>
        <taxon>Vinceae</taxon>
        <taxon>Catharanthinae</taxon>
        <taxon>Catharanthus</taxon>
    </lineage>
</organism>
<evidence type="ECO:0000313" key="2">
    <source>
        <dbReference type="Proteomes" id="UP001060085"/>
    </source>
</evidence>
<gene>
    <name evidence="1" type="ORF">M9H77_07687</name>
</gene>
<accession>A0ACC0BVW7</accession>